<organism evidence="6 7">
    <name type="scientific">Boothiomyces macroporosus</name>
    <dbReference type="NCBI Taxonomy" id="261099"/>
    <lineage>
        <taxon>Eukaryota</taxon>
        <taxon>Fungi</taxon>
        <taxon>Fungi incertae sedis</taxon>
        <taxon>Chytridiomycota</taxon>
        <taxon>Chytridiomycota incertae sedis</taxon>
        <taxon>Chytridiomycetes</taxon>
        <taxon>Rhizophydiales</taxon>
        <taxon>Terramycetaceae</taxon>
        <taxon>Boothiomyces</taxon>
    </lineage>
</organism>
<keyword evidence="7" id="KW-1185">Reference proteome</keyword>
<dbReference type="Pfam" id="PF00335">
    <property type="entry name" value="Tetraspanin"/>
    <property type="match status" value="1"/>
</dbReference>
<keyword evidence="2 5" id="KW-0812">Transmembrane</keyword>
<keyword evidence="3 5" id="KW-1133">Transmembrane helix</keyword>
<sequence>MTLEQVKGYLHKQTVGFTLSKAFLIVSNIVTLIVSMLFIAGGGYIISNGQDDITGLTNGLGVGAIIVGIIQALFSFIGLVGAAQEKTVLLKTFVAIYALILITEIVIGSIAYAERNELNLEPSWNTLANNPIHNSTILMIEQNFQCCGYKDINLNAVPSNCYQVYGYSVPCQQALTHSIDESLEFIGGAGLITGLLQVLLLMVAVVVIKGINKKNTYRSF</sequence>
<feature type="transmembrane region" description="Helical" evidence="5">
    <location>
        <begin position="185"/>
        <end position="208"/>
    </location>
</feature>
<gene>
    <name evidence="6" type="ORF">HK103_005859</name>
</gene>
<feature type="transmembrane region" description="Helical" evidence="5">
    <location>
        <begin position="22"/>
        <end position="47"/>
    </location>
</feature>
<reference evidence="6" key="1">
    <citation type="submission" date="2020-05" db="EMBL/GenBank/DDBJ databases">
        <title>Phylogenomic resolution of chytrid fungi.</title>
        <authorList>
            <person name="Stajich J.E."/>
            <person name="Amses K."/>
            <person name="Simmons R."/>
            <person name="Seto K."/>
            <person name="Myers J."/>
            <person name="Bonds A."/>
            <person name="Quandt C.A."/>
            <person name="Barry K."/>
            <person name="Liu P."/>
            <person name="Grigoriev I."/>
            <person name="Longcore J.E."/>
            <person name="James T.Y."/>
        </authorList>
    </citation>
    <scope>NUCLEOTIDE SEQUENCE</scope>
    <source>
        <strain evidence="6">PLAUS21</strain>
    </source>
</reference>
<dbReference type="AlphaFoldDB" id="A0AAD5Y7I4"/>
<dbReference type="EMBL" id="JADGKB010000058">
    <property type="protein sequence ID" value="KAJ3255943.1"/>
    <property type="molecule type" value="Genomic_DNA"/>
</dbReference>
<proteinExistence type="predicted"/>
<comment type="caution">
    <text evidence="6">The sequence shown here is derived from an EMBL/GenBank/DDBJ whole genome shotgun (WGS) entry which is preliminary data.</text>
</comment>
<dbReference type="Proteomes" id="UP001210925">
    <property type="component" value="Unassembled WGS sequence"/>
</dbReference>
<dbReference type="PANTHER" id="PTHR19282">
    <property type="entry name" value="TETRASPANIN"/>
    <property type="match status" value="1"/>
</dbReference>
<evidence type="ECO:0000256" key="4">
    <source>
        <dbReference type="ARBA" id="ARBA00023136"/>
    </source>
</evidence>
<evidence type="ECO:0000313" key="6">
    <source>
        <dbReference type="EMBL" id="KAJ3255943.1"/>
    </source>
</evidence>
<keyword evidence="4 5" id="KW-0472">Membrane</keyword>
<evidence type="ECO:0000256" key="2">
    <source>
        <dbReference type="ARBA" id="ARBA00022692"/>
    </source>
</evidence>
<feature type="transmembrane region" description="Helical" evidence="5">
    <location>
        <begin position="94"/>
        <end position="113"/>
    </location>
</feature>
<feature type="transmembrane region" description="Helical" evidence="5">
    <location>
        <begin position="59"/>
        <end position="82"/>
    </location>
</feature>
<evidence type="ECO:0000313" key="7">
    <source>
        <dbReference type="Proteomes" id="UP001210925"/>
    </source>
</evidence>
<accession>A0AAD5Y7I4</accession>
<dbReference type="InterPro" id="IPR018499">
    <property type="entry name" value="Tetraspanin/Peripherin"/>
</dbReference>
<comment type="subcellular location">
    <subcellularLocation>
        <location evidence="1">Membrane</location>
        <topology evidence="1">Multi-pass membrane protein</topology>
    </subcellularLocation>
</comment>
<name>A0AAD5Y7I4_9FUNG</name>
<protein>
    <recommendedName>
        <fullName evidence="8">Tetraspanin</fullName>
    </recommendedName>
</protein>
<dbReference type="PRINTS" id="PR00259">
    <property type="entry name" value="TMFOUR"/>
</dbReference>
<evidence type="ECO:0008006" key="8">
    <source>
        <dbReference type="Google" id="ProtNLM"/>
    </source>
</evidence>
<evidence type="ECO:0000256" key="3">
    <source>
        <dbReference type="ARBA" id="ARBA00022989"/>
    </source>
</evidence>
<dbReference type="PANTHER" id="PTHR19282:SF544">
    <property type="entry name" value="TETRASPANIN"/>
    <property type="match status" value="1"/>
</dbReference>
<dbReference type="GO" id="GO:0005886">
    <property type="term" value="C:plasma membrane"/>
    <property type="evidence" value="ECO:0007669"/>
    <property type="project" value="TreeGrafter"/>
</dbReference>
<evidence type="ECO:0000256" key="5">
    <source>
        <dbReference type="SAM" id="Phobius"/>
    </source>
</evidence>
<evidence type="ECO:0000256" key="1">
    <source>
        <dbReference type="ARBA" id="ARBA00004141"/>
    </source>
</evidence>